<proteinExistence type="predicted"/>
<dbReference type="InterPro" id="IPR036388">
    <property type="entry name" value="WH-like_DNA-bd_sf"/>
</dbReference>
<dbReference type="SUPFAM" id="SSF46894">
    <property type="entry name" value="C-terminal effector domain of the bipartite response regulators"/>
    <property type="match status" value="1"/>
</dbReference>
<dbReference type="InterPro" id="IPR051797">
    <property type="entry name" value="TrmB-like"/>
</dbReference>
<name>A0ABT7Z629_9ACTN</name>
<feature type="domain" description="HTH luxR-type" evidence="1">
    <location>
        <begin position="258"/>
        <end position="323"/>
    </location>
</feature>
<dbReference type="InterPro" id="IPR000792">
    <property type="entry name" value="Tscrpt_reg_LuxR_C"/>
</dbReference>
<dbReference type="EMBL" id="JAUEPL010000015">
    <property type="protein sequence ID" value="MDN3294958.1"/>
    <property type="molecule type" value="Genomic_DNA"/>
</dbReference>
<evidence type="ECO:0000259" key="1">
    <source>
        <dbReference type="PROSITE" id="PS50043"/>
    </source>
</evidence>
<organism evidence="2 3">
    <name type="scientific">Streptomyces ficellus</name>
    <dbReference type="NCBI Taxonomy" id="1977088"/>
    <lineage>
        <taxon>Bacteria</taxon>
        <taxon>Bacillati</taxon>
        <taxon>Actinomycetota</taxon>
        <taxon>Actinomycetes</taxon>
        <taxon>Kitasatosporales</taxon>
        <taxon>Streptomycetaceae</taxon>
        <taxon>Streptomyces</taxon>
    </lineage>
</organism>
<keyword evidence="3" id="KW-1185">Reference proteome</keyword>
<dbReference type="CDD" id="cd06170">
    <property type="entry name" value="LuxR_C_like"/>
    <property type="match status" value="1"/>
</dbReference>
<accession>A0ABT7Z629</accession>
<sequence length="329" mass="35169">MLETLGVGPLSERIYRSMLAYPGESVSGLALRHGIAESEVRQSLSQLSELSLIRPSESDGSGFHPIAPELAMESLLARQQARLAAEQSKVEASRAAAAQLIAEYSALRPSGSQTDQLVGVDAIRERLAQLGNAAESEVMTFAPGGAHAPADLAASRGPNTTLLDRGVRMRTIYLDSVRNDLPTVEHVSWLHSKGGEVRTTASLPTRLVIVDRKQALLPTQLVDARNGAVLVRSEGTIAALCALFDSVWSAATPFGTKPALDPRGLPPQEAEVLRLLAMGLTDEAIAKKLGVSPRTARRIAAELMERLAARSRFEAGVHAVQDGWLPPTR</sequence>
<dbReference type="InterPro" id="IPR016032">
    <property type="entry name" value="Sig_transdc_resp-reg_C-effctor"/>
</dbReference>
<comment type="caution">
    <text evidence="2">The sequence shown here is derived from an EMBL/GenBank/DDBJ whole genome shotgun (WGS) entry which is preliminary data.</text>
</comment>
<dbReference type="PRINTS" id="PR00038">
    <property type="entry name" value="HTHLUXR"/>
</dbReference>
<reference evidence="2" key="1">
    <citation type="submission" date="2023-06" db="EMBL/GenBank/DDBJ databases">
        <title>WGS-Sequencing of Streptomyces ficellus isolate 21 collected from sand in Gara Djebilet Iron Mine in Algeria.</title>
        <authorList>
            <person name="Zegers G.P."/>
            <person name="Gomez A."/>
            <person name="Gueddou A."/>
            <person name="Zahara A.F."/>
            <person name="Worth M."/>
            <person name="Sevigny J.L."/>
            <person name="Tisa L."/>
        </authorList>
    </citation>
    <scope>NUCLEOTIDE SEQUENCE</scope>
    <source>
        <strain evidence="2">AS11</strain>
    </source>
</reference>
<dbReference type="PROSITE" id="PS50043">
    <property type="entry name" value="HTH_LUXR_2"/>
    <property type="match status" value="1"/>
</dbReference>
<evidence type="ECO:0000313" key="2">
    <source>
        <dbReference type="EMBL" id="MDN3294958.1"/>
    </source>
</evidence>
<gene>
    <name evidence="2" type="ORF">QWM81_13025</name>
</gene>
<dbReference type="Pfam" id="PF00196">
    <property type="entry name" value="GerE"/>
    <property type="match status" value="1"/>
</dbReference>
<dbReference type="PANTHER" id="PTHR34293:SF1">
    <property type="entry name" value="HTH-TYPE TRANSCRIPTIONAL REGULATOR TRMBL2"/>
    <property type="match status" value="1"/>
</dbReference>
<dbReference type="PANTHER" id="PTHR34293">
    <property type="entry name" value="HTH-TYPE TRANSCRIPTIONAL REGULATOR TRMBL2"/>
    <property type="match status" value="1"/>
</dbReference>
<evidence type="ECO:0000313" key="3">
    <source>
        <dbReference type="Proteomes" id="UP001174050"/>
    </source>
</evidence>
<dbReference type="RefSeq" id="WP_290111993.1">
    <property type="nucleotide sequence ID" value="NZ_JAUEPL010000015.1"/>
</dbReference>
<dbReference type="SMART" id="SM00421">
    <property type="entry name" value="HTH_LUXR"/>
    <property type="match status" value="1"/>
</dbReference>
<dbReference type="Gene3D" id="1.10.10.10">
    <property type="entry name" value="Winged helix-like DNA-binding domain superfamily/Winged helix DNA-binding domain"/>
    <property type="match status" value="1"/>
</dbReference>
<protein>
    <submittedName>
        <fullName evidence="2">Helix-turn-helix transcriptional regulator</fullName>
    </submittedName>
</protein>
<dbReference type="Proteomes" id="UP001174050">
    <property type="component" value="Unassembled WGS sequence"/>
</dbReference>